<dbReference type="Gene3D" id="3.10.100.10">
    <property type="entry name" value="Mannose-Binding Protein A, subunit A"/>
    <property type="match status" value="1"/>
</dbReference>
<feature type="chain" id="PRO_5034404343" description="C-type lectin domain-containing protein" evidence="1">
    <location>
        <begin position="20"/>
        <end position="123"/>
    </location>
</feature>
<evidence type="ECO:0000259" key="2">
    <source>
        <dbReference type="PROSITE" id="PS50041"/>
    </source>
</evidence>
<dbReference type="PROSITE" id="PS50041">
    <property type="entry name" value="C_TYPE_LECTIN_2"/>
    <property type="match status" value="1"/>
</dbReference>
<accession>A0A8C1NVY7</accession>
<evidence type="ECO:0000313" key="4">
    <source>
        <dbReference type="Proteomes" id="UP000694427"/>
    </source>
</evidence>
<evidence type="ECO:0000313" key="3">
    <source>
        <dbReference type="Ensembl" id="ENSCCRP00010095539.1"/>
    </source>
</evidence>
<feature type="domain" description="C-type lectin" evidence="2">
    <location>
        <begin position="49"/>
        <end position="100"/>
    </location>
</feature>
<organism evidence="3 4">
    <name type="scientific">Cyprinus carpio</name>
    <name type="common">Common carp</name>
    <dbReference type="NCBI Taxonomy" id="7962"/>
    <lineage>
        <taxon>Eukaryota</taxon>
        <taxon>Metazoa</taxon>
        <taxon>Chordata</taxon>
        <taxon>Craniata</taxon>
        <taxon>Vertebrata</taxon>
        <taxon>Euteleostomi</taxon>
        <taxon>Actinopterygii</taxon>
        <taxon>Neopterygii</taxon>
        <taxon>Teleostei</taxon>
        <taxon>Ostariophysi</taxon>
        <taxon>Cypriniformes</taxon>
        <taxon>Cyprinidae</taxon>
        <taxon>Cyprininae</taxon>
        <taxon>Cyprinus</taxon>
    </lineage>
</organism>
<sequence>MAMLRSLLLLFIVFSMGDADGKRDIYLYKHHSILKTFRCYKFFSQLATWIAAEVKCKLLQDAVEEGQWLWSDGTPYDYSNWCSNEPKTASNFDVSGGPLCKKKKKNLEATRPEKLLRRSKEPY</sequence>
<dbReference type="AlphaFoldDB" id="A0A8C1NVY7"/>
<reference evidence="3" key="2">
    <citation type="submission" date="2025-09" db="UniProtKB">
        <authorList>
            <consortium name="Ensembl"/>
        </authorList>
    </citation>
    <scope>IDENTIFICATION</scope>
</reference>
<keyword evidence="4" id="KW-1185">Reference proteome</keyword>
<dbReference type="Ensembl" id="ENSCCRT00010105987.1">
    <property type="protein sequence ID" value="ENSCCRP00010095539.1"/>
    <property type="gene ID" value="ENSCCRG00010041833.1"/>
</dbReference>
<evidence type="ECO:0000256" key="1">
    <source>
        <dbReference type="SAM" id="SignalP"/>
    </source>
</evidence>
<feature type="signal peptide" evidence="1">
    <location>
        <begin position="1"/>
        <end position="19"/>
    </location>
</feature>
<dbReference type="Proteomes" id="UP000694427">
    <property type="component" value="Unplaced"/>
</dbReference>
<reference evidence="3" key="1">
    <citation type="submission" date="2025-08" db="UniProtKB">
        <authorList>
            <consortium name="Ensembl"/>
        </authorList>
    </citation>
    <scope>IDENTIFICATION</scope>
</reference>
<dbReference type="InterPro" id="IPR016187">
    <property type="entry name" value="CTDL_fold"/>
</dbReference>
<dbReference type="InterPro" id="IPR001304">
    <property type="entry name" value="C-type_lectin-like"/>
</dbReference>
<dbReference type="SUPFAM" id="SSF56436">
    <property type="entry name" value="C-type lectin-like"/>
    <property type="match status" value="1"/>
</dbReference>
<keyword evidence="1" id="KW-0732">Signal</keyword>
<dbReference type="InterPro" id="IPR016186">
    <property type="entry name" value="C-type_lectin-like/link_sf"/>
</dbReference>
<proteinExistence type="predicted"/>
<name>A0A8C1NVY7_CYPCA</name>
<protein>
    <recommendedName>
        <fullName evidence="2">C-type lectin domain-containing protein</fullName>
    </recommendedName>
</protein>